<keyword evidence="2" id="KW-1185">Reference proteome</keyword>
<dbReference type="GO" id="GO:0016301">
    <property type="term" value="F:kinase activity"/>
    <property type="evidence" value="ECO:0007669"/>
    <property type="project" value="UniProtKB-KW"/>
</dbReference>
<comment type="caution">
    <text evidence="1">The sequence shown here is derived from an EMBL/GenBank/DDBJ whole genome shotgun (WGS) entry which is preliminary data.</text>
</comment>
<dbReference type="STRING" id="1658765.Msub_20768"/>
<dbReference type="Pfam" id="PF06293">
    <property type="entry name" value="Kdo"/>
    <property type="match status" value="1"/>
</dbReference>
<dbReference type="AlphaFoldDB" id="A0A0J7J6I5"/>
<protein>
    <submittedName>
        <fullName evidence="1">Lipopolysaccharide kinase (Kdo/WaaP) family</fullName>
    </submittedName>
</protein>
<evidence type="ECO:0000313" key="2">
    <source>
        <dbReference type="Proteomes" id="UP000036102"/>
    </source>
</evidence>
<evidence type="ECO:0000313" key="1">
    <source>
        <dbReference type="EMBL" id="KMQ73556.1"/>
    </source>
</evidence>
<dbReference type="InterPro" id="IPR011009">
    <property type="entry name" value="Kinase-like_dom_sf"/>
</dbReference>
<keyword evidence="1" id="KW-0418">Kinase</keyword>
<organism evidence="1 2">
    <name type="scientific">Marinobacter subterrani</name>
    <dbReference type="NCBI Taxonomy" id="1658765"/>
    <lineage>
        <taxon>Bacteria</taxon>
        <taxon>Pseudomonadati</taxon>
        <taxon>Pseudomonadota</taxon>
        <taxon>Gammaproteobacteria</taxon>
        <taxon>Pseudomonadales</taxon>
        <taxon>Marinobacteraceae</taxon>
        <taxon>Marinobacter</taxon>
    </lineage>
</organism>
<sequence>MGLPVPEPVAAGFWRYTPLFYQASIIIRRIPGAKPLAEFASEASLDAWRAAGACVCRFHKAGVYHADLNLMNILVSDQVYLIDFDRGKIMPAGNSGDWQAANIRRLERSLNKCLANLDAGLRARLWGAFLEGYRAP</sequence>
<proteinExistence type="predicted"/>
<dbReference type="EMBL" id="LFBU01000002">
    <property type="protein sequence ID" value="KMQ73556.1"/>
    <property type="molecule type" value="Genomic_DNA"/>
</dbReference>
<gene>
    <name evidence="1" type="ORF">Msub_20768</name>
</gene>
<accession>A0A0J7J6I5</accession>
<reference evidence="1 2" key="1">
    <citation type="submission" date="2015-06" db="EMBL/GenBank/DDBJ databases">
        <title>Marinobacter subterrani, a genetically tractable neutrophilic iron-oxidizing strain isolated from the Soudan Iron Mine.</title>
        <authorList>
            <person name="Bonis B.M."/>
            <person name="Gralnick J.A."/>
        </authorList>
    </citation>
    <scope>NUCLEOTIDE SEQUENCE [LARGE SCALE GENOMIC DNA]</scope>
    <source>
        <strain evidence="1 2">JG233</strain>
    </source>
</reference>
<name>A0A0J7J6I5_9GAMM</name>
<dbReference type="SUPFAM" id="SSF56112">
    <property type="entry name" value="Protein kinase-like (PK-like)"/>
    <property type="match status" value="1"/>
</dbReference>
<dbReference type="Proteomes" id="UP000036102">
    <property type="component" value="Unassembled WGS sequence"/>
</dbReference>
<dbReference type="PATRIC" id="fig|1658765.3.peg.4032"/>
<dbReference type="Gene3D" id="1.10.510.10">
    <property type="entry name" value="Transferase(Phosphotransferase) domain 1"/>
    <property type="match status" value="1"/>
</dbReference>
<keyword evidence="1" id="KW-0808">Transferase</keyword>